<evidence type="ECO:0008006" key="3">
    <source>
        <dbReference type="Google" id="ProtNLM"/>
    </source>
</evidence>
<protein>
    <recommendedName>
        <fullName evidence="3">Type VI secretion system baseplate subunit TssE</fullName>
    </recommendedName>
</protein>
<evidence type="ECO:0000313" key="2">
    <source>
        <dbReference type="Proteomes" id="UP000241771"/>
    </source>
</evidence>
<proteinExistence type="predicted"/>
<accession>A0A2T3NU48</accession>
<gene>
    <name evidence="1" type="ORF">C9I98_09910</name>
</gene>
<evidence type="ECO:0000313" key="1">
    <source>
        <dbReference type="EMBL" id="PSW19773.1"/>
    </source>
</evidence>
<comment type="caution">
    <text evidence="1">The sequence shown here is derived from an EMBL/GenBank/DDBJ whole genome shotgun (WGS) entry which is preliminary data.</text>
</comment>
<organism evidence="1 2">
    <name type="scientific">Photobacterium sanctipauli</name>
    <dbReference type="NCBI Taxonomy" id="1342794"/>
    <lineage>
        <taxon>Bacteria</taxon>
        <taxon>Pseudomonadati</taxon>
        <taxon>Pseudomonadota</taxon>
        <taxon>Gammaproteobacteria</taxon>
        <taxon>Vibrionales</taxon>
        <taxon>Vibrionaceae</taxon>
        <taxon>Photobacterium</taxon>
    </lineage>
</organism>
<reference evidence="1 2" key="1">
    <citation type="submission" date="2018-01" db="EMBL/GenBank/DDBJ databases">
        <title>Whole genome sequencing of Histamine producing bacteria.</title>
        <authorList>
            <person name="Butler K."/>
        </authorList>
    </citation>
    <scope>NUCLEOTIDE SEQUENCE [LARGE SCALE GENOMIC DNA]</scope>
    <source>
        <strain evidence="1 2">DSM 100436</strain>
    </source>
</reference>
<dbReference type="Proteomes" id="UP000241771">
    <property type="component" value="Unassembled WGS sequence"/>
</dbReference>
<dbReference type="AlphaFoldDB" id="A0A2T3NU48"/>
<dbReference type="EMBL" id="PYMA01000005">
    <property type="protein sequence ID" value="PSW19773.1"/>
    <property type="molecule type" value="Genomic_DNA"/>
</dbReference>
<keyword evidence="2" id="KW-1185">Reference proteome</keyword>
<name>A0A2T3NU48_9GAMM</name>
<sequence length="133" mass="15261">MSLCEKLEKNYEKNILNSIIRNIESILNNNSTRVILPVTMFVNDSVINYGIDCLNYSQFESNELEVINQLKKNIMIYETRLVKKTMKLDVQEFDIKSGILMLSLQCEAIAIPTTLPLLLKFEVDLISGRVTKS</sequence>
<dbReference type="RefSeq" id="WP_146153874.1">
    <property type="nucleotide sequence ID" value="NZ_PYMA01000005.1"/>
</dbReference>